<proteinExistence type="predicted"/>
<organism evidence="1 2">
    <name type="scientific">Onchocerca flexuosa</name>
    <dbReference type="NCBI Taxonomy" id="387005"/>
    <lineage>
        <taxon>Eukaryota</taxon>
        <taxon>Metazoa</taxon>
        <taxon>Ecdysozoa</taxon>
        <taxon>Nematoda</taxon>
        <taxon>Chromadorea</taxon>
        <taxon>Rhabditida</taxon>
        <taxon>Spirurina</taxon>
        <taxon>Spiruromorpha</taxon>
        <taxon>Filarioidea</taxon>
        <taxon>Onchocercidae</taxon>
        <taxon>Onchocerca</taxon>
    </lineage>
</organism>
<dbReference type="AlphaFoldDB" id="A0A238BZA4"/>
<name>A0A238BZA4_9BILA</name>
<keyword evidence="2" id="KW-1185">Reference proteome</keyword>
<gene>
    <name evidence="1" type="ORF">X798_02346</name>
</gene>
<sequence>MEKEKSILLRVSSLTYTEQSRRTERITIHGWIDKPVKDETKIFNVRMPIYGFFYPEVLKSPKILMIRCQHMLQIINKNLDRSERMQFDDETSNDYYTTKNTSNPLHAQNKYYITKQWILPIRHYIRSITKQWILPIRHYILTISASAIFSRRVWQRLLNTATTLSSSNSFIGVAATSSKYVTHTYIYAVSKELTIFLSISNKLSTQLDDTTVLILLGSNNINGNSVGFIKKQASLSDKCDFEVDLNKLKETCLYR</sequence>
<evidence type="ECO:0000313" key="1">
    <source>
        <dbReference type="EMBL" id="OZC10597.1"/>
    </source>
</evidence>
<reference evidence="1 2" key="1">
    <citation type="submission" date="2015-12" db="EMBL/GenBank/DDBJ databases">
        <title>Draft genome of the nematode, Onchocerca flexuosa.</title>
        <authorList>
            <person name="Mitreva M."/>
        </authorList>
    </citation>
    <scope>NUCLEOTIDE SEQUENCE [LARGE SCALE GENOMIC DNA]</scope>
    <source>
        <strain evidence="1">Red Deer</strain>
    </source>
</reference>
<accession>A0A238BZA4</accession>
<dbReference type="EMBL" id="KZ269985">
    <property type="protein sequence ID" value="OZC10597.1"/>
    <property type="molecule type" value="Genomic_DNA"/>
</dbReference>
<protein>
    <submittedName>
        <fullName evidence="1">Uncharacterized protein</fullName>
    </submittedName>
</protein>
<evidence type="ECO:0000313" key="2">
    <source>
        <dbReference type="Proteomes" id="UP000242913"/>
    </source>
</evidence>
<dbReference type="Proteomes" id="UP000242913">
    <property type="component" value="Unassembled WGS sequence"/>
</dbReference>